<feature type="compositionally biased region" description="Low complexity" evidence="2">
    <location>
        <begin position="865"/>
        <end position="882"/>
    </location>
</feature>
<feature type="region of interest" description="Disordered" evidence="2">
    <location>
        <begin position="861"/>
        <end position="906"/>
    </location>
</feature>
<gene>
    <name evidence="4" type="ORF">BpHYR1_043961</name>
</gene>
<dbReference type="Pfam" id="PF12624">
    <property type="entry name" value="VPS13_N"/>
    <property type="match status" value="1"/>
</dbReference>
<sequence>MFEGLVASLLNRYLSDYIDEVDYNNLKLGIFSGTLELLNIKVKPSAMYQFDLPVDVKGGTIGRLKINISWRNILTKPAVAVLEDLFVLLGPFEEKINDPARIEELSLAHKRKQLQEFENLDKREIVESRERGYAEKVQDTIINNIQVYVQNVHIRYEDKHSLKDKSISFGVYLKEFKAETVDEDNNPNFMNAEAKIIYKLGSLSGFNMYWNCDFGQPKDRLISSGDDFDPLDNNWIVLMKNSIYSNKILKTQFCNSEKKSYNLVLIKIVLQNGPADTNIVPSGLSLCNNSAKLLQRHNLHGIKFVSAAPFCRTIFRLRAKRHIFYEKLSKNLNKDLKKKLNLSNLYKILVFDTVLEKNLDLVTQLTIRRSYEKIDSTLPRITIQSSVESIEFIFHRLQYKSILQIVDHYTMLNLHKQYVKYRPGDIQDKREKARAWWHFAFTAYAESTWRQFRKERMLDHFKNYKLYMKKYEEKLVAQQAGKQLEQKKLDYLEKLERDLVLESIFDIRNLLINKYKLNEETNDQKDTDIFDRPLNYVQFRLILNFPLISFKLKNGQSQILCLNLKSIISRFELKPVQNSVYFLLNTQGLELYGIHYTDRIESGKLVPIVKSSHESQRLDLPASYLASENAKDMLFVFCFETNPLKLENAEFSIRTRIASLEVYYEKKPISELVRFFKTDLVDFGEVRKIKEVWSKAGVIYAVENHKQFHMIAEMASPYFIIPASGTCSQPSDSIIFFLGKTLIKSRVQPKLTNYTPQSVQDLEKNFYDKLSMNVKEVQVLLVPANVDWKDYFKNYQNLNYCHHLLYPVSTKSYLYLSINPSYKKLPKLKLEADCSSIRLNFSNDKLISLYEFGKNFPLPEMPTTASSSPSSSSMAASVNHSSGGHKRNAENKKSDKKSAPHSLNLAGVDDEIETDDEWDGPFNLPKYINGDPIVNYSQITCRFTITDFSIDLNQAQSEYLHFIFKSIQIDFVVAKYGIFLRSGLEDLKLIDKVHASPSVVDSDQQQFTEILSSSNQNSNQIIKFYFRQIDPEAANFDTLYAKIMTNILFDCSNIHVKCHRQAIVHFLTFIKSTIDRVDQSQSTAQLDTVADKSKTVTKNLSDNTQVGEDACEFNLVARMNKLTWNMFDSQVKFGDMIVKQLSVGYNIRGAKTDLQIQLSKILINYGDERDQMNQMYRQIISCTGGQESGKFFDFSVSLFDRAKVKQERTECRDELRLNVGKIKVICLVKFVNELVEFIDPIINPLPSALTEQVKEQALEAVKHAYEESKSNMANKIYLYVHITSPQVIIPRNSHSLSAFVADLGTVKVTNKFVDETAPQSVSTQSLSTQSLSTQSLSTQSLSTIQCIHLELLNLEIKRVVYKEHDSSCDILEQVTQPISLSSLVRMAMKNSQPDYYADLDISASLKKVKFMVSLDTAQLLFAILAENLNEGISKKNEEIQHHVVRKEDRPKTVDNVSTTSERVTLKMNIDLNEIKLIIVDFELKPAANKRRNWTVASHSSASREESTDFQSAASNSELSNADSDNSSKIISKPKPKISYFSHFEIQTIGFKYFKCENSSWTADLNMRSLVLNDVRPDSNLAVKEYVYAFFFLSL</sequence>
<dbReference type="OrthoDB" id="428159at2759"/>
<dbReference type="InterPro" id="IPR026847">
    <property type="entry name" value="VPS13"/>
</dbReference>
<dbReference type="InterPro" id="IPR026854">
    <property type="entry name" value="VPS13_N"/>
</dbReference>
<dbReference type="PANTHER" id="PTHR16166">
    <property type="entry name" value="VACUOLAR PROTEIN SORTING-ASSOCIATED PROTEIN VPS13"/>
    <property type="match status" value="1"/>
</dbReference>
<feature type="region of interest" description="Disordered" evidence="2">
    <location>
        <begin position="1504"/>
        <end position="1529"/>
    </location>
</feature>
<evidence type="ECO:0000256" key="1">
    <source>
        <dbReference type="ARBA" id="ARBA00022448"/>
    </source>
</evidence>
<reference evidence="4 5" key="1">
    <citation type="journal article" date="2018" name="Sci. Rep.">
        <title>Genomic signatures of local adaptation to the degree of environmental predictability in rotifers.</title>
        <authorList>
            <person name="Franch-Gras L."/>
            <person name="Hahn C."/>
            <person name="Garcia-Roger E.M."/>
            <person name="Carmona M.J."/>
            <person name="Serra M."/>
            <person name="Gomez A."/>
        </authorList>
    </citation>
    <scope>NUCLEOTIDE SEQUENCE [LARGE SCALE GENOMIC DNA]</scope>
    <source>
        <strain evidence="4">HYR1</strain>
    </source>
</reference>
<evidence type="ECO:0000259" key="3">
    <source>
        <dbReference type="Pfam" id="PF12624"/>
    </source>
</evidence>
<dbReference type="STRING" id="10195.A0A3M7PVG9"/>
<feature type="domain" description="Chorein N-terminal" evidence="3">
    <location>
        <begin position="1"/>
        <end position="528"/>
    </location>
</feature>
<keyword evidence="5" id="KW-1185">Reference proteome</keyword>
<name>A0A3M7PVG9_BRAPC</name>
<dbReference type="GO" id="GO:0006623">
    <property type="term" value="P:protein targeting to vacuole"/>
    <property type="evidence" value="ECO:0007669"/>
    <property type="project" value="TreeGrafter"/>
</dbReference>
<dbReference type="Proteomes" id="UP000276133">
    <property type="component" value="Unassembled WGS sequence"/>
</dbReference>
<dbReference type="PANTHER" id="PTHR16166:SF146">
    <property type="entry name" value="VACUOLAR PROTEIN SORTING-ASSOCIATED PROTEIN 13A-LIKE ISOFORM X1"/>
    <property type="match status" value="1"/>
</dbReference>
<proteinExistence type="predicted"/>
<comment type="caution">
    <text evidence="4">The sequence shown here is derived from an EMBL/GenBank/DDBJ whole genome shotgun (WGS) entry which is preliminary data.</text>
</comment>
<feature type="compositionally biased region" description="Basic and acidic residues" evidence="2">
    <location>
        <begin position="887"/>
        <end position="898"/>
    </location>
</feature>
<organism evidence="4 5">
    <name type="scientific">Brachionus plicatilis</name>
    <name type="common">Marine rotifer</name>
    <name type="synonym">Brachionus muelleri</name>
    <dbReference type="NCBI Taxonomy" id="10195"/>
    <lineage>
        <taxon>Eukaryota</taxon>
        <taxon>Metazoa</taxon>
        <taxon>Spiralia</taxon>
        <taxon>Gnathifera</taxon>
        <taxon>Rotifera</taxon>
        <taxon>Eurotatoria</taxon>
        <taxon>Monogononta</taxon>
        <taxon>Pseudotrocha</taxon>
        <taxon>Ploima</taxon>
        <taxon>Brachionidae</taxon>
        <taxon>Brachionus</taxon>
    </lineage>
</organism>
<dbReference type="EMBL" id="REGN01008595">
    <property type="protein sequence ID" value="RNA03192.1"/>
    <property type="molecule type" value="Genomic_DNA"/>
</dbReference>
<evidence type="ECO:0000313" key="5">
    <source>
        <dbReference type="Proteomes" id="UP000276133"/>
    </source>
</evidence>
<protein>
    <submittedName>
        <fullName evidence="4">Vacuolar sorting-associated 13A-like</fullName>
    </submittedName>
</protein>
<evidence type="ECO:0000313" key="4">
    <source>
        <dbReference type="EMBL" id="RNA03192.1"/>
    </source>
</evidence>
<accession>A0A3M7PVG9</accession>
<feature type="compositionally biased region" description="Polar residues" evidence="2">
    <location>
        <begin position="1508"/>
        <end position="1524"/>
    </location>
</feature>
<dbReference type="GO" id="GO:0045053">
    <property type="term" value="P:protein retention in Golgi apparatus"/>
    <property type="evidence" value="ECO:0007669"/>
    <property type="project" value="TreeGrafter"/>
</dbReference>
<keyword evidence="1" id="KW-0813">Transport</keyword>
<evidence type="ECO:0000256" key="2">
    <source>
        <dbReference type="SAM" id="MobiDB-lite"/>
    </source>
</evidence>